<evidence type="ECO:0000313" key="11">
    <source>
        <dbReference type="EMBL" id="RZM79277.1"/>
    </source>
</evidence>
<dbReference type="PROSITE" id="PS50011">
    <property type="entry name" value="PROTEIN_KINASE_DOM"/>
    <property type="match status" value="1"/>
</dbReference>
<dbReference type="CDD" id="cd14014">
    <property type="entry name" value="STKc_PknB_like"/>
    <property type="match status" value="1"/>
</dbReference>
<evidence type="ECO:0000256" key="8">
    <source>
        <dbReference type="ARBA" id="ARBA00048679"/>
    </source>
</evidence>
<dbReference type="Gene3D" id="1.10.510.10">
    <property type="entry name" value="Transferase(Phosphotransferase) domain 1"/>
    <property type="match status" value="1"/>
</dbReference>
<evidence type="ECO:0000313" key="12">
    <source>
        <dbReference type="Proteomes" id="UP000292459"/>
    </source>
</evidence>
<keyword evidence="4" id="KW-0547">Nucleotide-binding</keyword>
<dbReference type="PANTHER" id="PTHR24363">
    <property type="entry name" value="SERINE/THREONINE PROTEIN KINASE"/>
    <property type="match status" value="1"/>
</dbReference>
<feature type="region of interest" description="Disordered" evidence="9">
    <location>
        <begin position="355"/>
        <end position="376"/>
    </location>
</feature>
<accession>A0A4Q7E8X5</accession>
<evidence type="ECO:0000256" key="1">
    <source>
        <dbReference type="ARBA" id="ARBA00012513"/>
    </source>
</evidence>
<dbReference type="GO" id="GO:0004674">
    <property type="term" value="F:protein serine/threonine kinase activity"/>
    <property type="evidence" value="ECO:0007669"/>
    <property type="project" value="UniProtKB-KW"/>
</dbReference>
<dbReference type="Proteomes" id="UP000292459">
    <property type="component" value="Unassembled WGS sequence"/>
</dbReference>
<reference evidence="11 12" key="1">
    <citation type="submission" date="2018-11" db="EMBL/GenBank/DDBJ databases">
        <title>Whole genome sequencing of an environmental sample.</title>
        <authorList>
            <person name="Sarangi A.N."/>
            <person name="Singh D."/>
            <person name="Tripathy S."/>
        </authorList>
    </citation>
    <scope>NUCLEOTIDE SEQUENCE [LARGE SCALE GENOMIC DNA]</scope>
    <source>
        <strain evidence="11 12">Lakshadweep</strain>
    </source>
</reference>
<keyword evidence="5 11" id="KW-0418">Kinase</keyword>
<gene>
    <name evidence="11" type="ORF">DYY88_11035</name>
</gene>
<dbReference type="SUPFAM" id="SSF56112">
    <property type="entry name" value="Protein kinase-like (PK-like)"/>
    <property type="match status" value="1"/>
</dbReference>
<dbReference type="PANTHER" id="PTHR24363:SF0">
    <property type="entry name" value="SERINE_THREONINE KINASE LIKE DOMAIN CONTAINING 1"/>
    <property type="match status" value="1"/>
</dbReference>
<dbReference type="InterPro" id="IPR011009">
    <property type="entry name" value="Kinase-like_dom_sf"/>
</dbReference>
<dbReference type="Gene3D" id="3.30.200.20">
    <property type="entry name" value="Phosphorylase Kinase, domain 1"/>
    <property type="match status" value="1"/>
</dbReference>
<dbReference type="GO" id="GO:0005524">
    <property type="term" value="F:ATP binding"/>
    <property type="evidence" value="ECO:0007669"/>
    <property type="project" value="UniProtKB-KW"/>
</dbReference>
<dbReference type="EMBL" id="QVFV01000002">
    <property type="protein sequence ID" value="RZM79277.1"/>
    <property type="molecule type" value="Genomic_DNA"/>
</dbReference>
<keyword evidence="3" id="KW-0808">Transferase</keyword>
<protein>
    <recommendedName>
        <fullName evidence="1">non-specific serine/threonine protein kinase</fullName>
        <ecNumber evidence="1">2.7.11.1</ecNumber>
    </recommendedName>
</protein>
<comment type="catalytic activity">
    <reaction evidence="8">
        <text>L-seryl-[protein] + ATP = O-phospho-L-seryl-[protein] + ADP + H(+)</text>
        <dbReference type="Rhea" id="RHEA:17989"/>
        <dbReference type="Rhea" id="RHEA-COMP:9863"/>
        <dbReference type="Rhea" id="RHEA-COMP:11604"/>
        <dbReference type="ChEBI" id="CHEBI:15378"/>
        <dbReference type="ChEBI" id="CHEBI:29999"/>
        <dbReference type="ChEBI" id="CHEBI:30616"/>
        <dbReference type="ChEBI" id="CHEBI:83421"/>
        <dbReference type="ChEBI" id="CHEBI:456216"/>
        <dbReference type="EC" id="2.7.11.1"/>
    </reaction>
</comment>
<dbReference type="AlphaFoldDB" id="A0A4Q7E8X5"/>
<evidence type="ECO:0000256" key="9">
    <source>
        <dbReference type="SAM" id="MobiDB-lite"/>
    </source>
</evidence>
<dbReference type="RefSeq" id="WP_084607115.1">
    <property type="nucleotide sequence ID" value="NZ_QVFV01000002.1"/>
</dbReference>
<feature type="domain" description="Protein kinase" evidence="10">
    <location>
        <begin position="37"/>
        <end position="297"/>
    </location>
</feature>
<feature type="region of interest" description="Disordered" evidence="9">
    <location>
        <begin position="1"/>
        <end position="28"/>
    </location>
</feature>
<feature type="compositionally biased region" description="Basic residues" evidence="9">
    <location>
        <begin position="16"/>
        <end position="28"/>
    </location>
</feature>
<evidence type="ECO:0000256" key="5">
    <source>
        <dbReference type="ARBA" id="ARBA00022777"/>
    </source>
</evidence>
<evidence type="ECO:0000259" key="10">
    <source>
        <dbReference type="PROSITE" id="PS50011"/>
    </source>
</evidence>
<keyword evidence="2 11" id="KW-0723">Serine/threonine-protein kinase</keyword>
<keyword evidence="6" id="KW-0067">ATP-binding</keyword>
<organism evidence="11 12">
    <name type="scientific">Leptolyngbya iicbica LK</name>
    <dbReference type="NCBI Taxonomy" id="2294035"/>
    <lineage>
        <taxon>Bacteria</taxon>
        <taxon>Bacillati</taxon>
        <taxon>Cyanobacteriota</taxon>
        <taxon>Cyanophyceae</taxon>
        <taxon>Leptolyngbyales</taxon>
        <taxon>Leptolyngbyaceae</taxon>
        <taxon>Leptolyngbya group</taxon>
        <taxon>Leptolyngbya</taxon>
        <taxon>Leptolyngbya iicbica</taxon>
    </lineage>
</organism>
<comment type="catalytic activity">
    <reaction evidence="7">
        <text>L-threonyl-[protein] + ATP = O-phospho-L-threonyl-[protein] + ADP + H(+)</text>
        <dbReference type="Rhea" id="RHEA:46608"/>
        <dbReference type="Rhea" id="RHEA-COMP:11060"/>
        <dbReference type="Rhea" id="RHEA-COMP:11605"/>
        <dbReference type="ChEBI" id="CHEBI:15378"/>
        <dbReference type="ChEBI" id="CHEBI:30013"/>
        <dbReference type="ChEBI" id="CHEBI:30616"/>
        <dbReference type="ChEBI" id="CHEBI:61977"/>
        <dbReference type="ChEBI" id="CHEBI:456216"/>
        <dbReference type="EC" id="2.7.11.1"/>
    </reaction>
</comment>
<name>A0A4Q7E8X5_9CYAN</name>
<evidence type="ECO:0000256" key="4">
    <source>
        <dbReference type="ARBA" id="ARBA00022741"/>
    </source>
</evidence>
<comment type="caution">
    <text evidence="11">The sequence shown here is derived from an EMBL/GenBank/DDBJ whole genome shotgun (WGS) entry which is preliminary data.</text>
</comment>
<dbReference type="EC" id="2.7.11.1" evidence="1"/>
<keyword evidence="12" id="KW-1185">Reference proteome</keyword>
<proteinExistence type="predicted"/>
<dbReference type="SMART" id="SM00220">
    <property type="entry name" value="S_TKc"/>
    <property type="match status" value="1"/>
</dbReference>
<dbReference type="Pfam" id="PF00069">
    <property type="entry name" value="Pkinase"/>
    <property type="match status" value="1"/>
</dbReference>
<dbReference type="InterPro" id="IPR000719">
    <property type="entry name" value="Prot_kinase_dom"/>
</dbReference>
<evidence type="ECO:0000256" key="7">
    <source>
        <dbReference type="ARBA" id="ARBA00047899"/>
    </source>
</evidence>
<evidence type="ECO:0000256" key="6">
    <source>
        <dbReference type="ARBA" id="ARBA00022840"/>
    </source>
</evidence>
<dbReference type="OrthoDB" id="428645at2"/>
<evidence type="ECO:0000256" key="2">
    <source>
        <dbReference type="ARBA" id="ARBA00022527"/>
    </source>
</evidence>
<evidence type="ECO:0000256" key="3">
    <source>
        <dbReference type="ARBA" id="ARBA00022679"/>
    </source>
</evidence>
<sequence length="376" mass="42510">MTTQNSPLQLSDYRGAGRRSSRRRQLHKPGHMFRERYRIVKVLAAGGFGVTYLAQDGGIPGSPLCVIKQLCPKVSNPLSLERAKRRFRKEAKVLAKVGSHSQIPRLLDYFTINDGFYLVQEYVPGEVLTREVRRDGPQSEREVKLFLREILPVVKFIHRCKIIHRDIKPPNIIRCADDGRLVLIDFGAVRECLGDLGDGGYQIPITQFVGTPGFAPPEQQALRPTYASDIYALGMTCLFLLTGKTPIEFDSDPKTGAILWRHLVAVSEHFATVLTKMLCPDVVDRYESVEDLMRALLLEEHFDDLAPGLSYQPRTRSAVEPEDPELTSVEGYLTPIQRQAIAIRRWRTRHHKADSQTFPNTGFSMNTSSASPHRNF</sequence>